<keyword evidence="6" id="KW-0963">Cytoplasm</keyword>
<evidence type="ECO:0000256" key="5">
    <source>
        <dbReference type="ARBA" id="ARBA00025453"/>
    </source>
</evidence>
<dbReference type="AlphaFoldDB" id="A0AAT9LBU9"/>
<dbReference type="NCBIfam" id="TIGR00116">
    <property type="entry name" value="tsf"/>
    <property type="match status" value="1"/>
</dbReference>
<evidence type="ECO:0000256" key="7">
    <source>
        <dbReference type="RuleBase" id="RU000642"/>
    </source>
</evidence>
<dbReference type="PANTHER" id="PTHR11741">
    <property type="entry name" value="ELONGATION FACTOR TS"/>
    <property type="match status" value="1"/>
</dbReference>
<dbReference type="Pfam" id="PF00889">
    <property type="entry name" value="EF_TS"/>
    <property type="match status" value="1"/>
</dbReference>
<accession>A0AAT9LBU9</accession>
<dbReference type="KEGG" id="fcz:IMF26_00500"/>
<feature type="domain" description="Translation elongation factor EFTs/EF1B dimerisation" evidence="9">
    <location>
        <begin position="56"/>
        <end position="197"/>
    </location>
</feature>
<dbReference type="CDD" id="cd14275">
    <property type="entry name" value="UBA_EF-Ts"/>
    <property type="match status" value="1"/>
</dbReference>
<evidence type="ECO:0000256" key="8">
    <source>
        <dbReference type="RuleBase" id="RU000643"/>
    </source>
</evidence>
<evidence type="ECO:0000256" key="4">
    <source>
        <dbReference type="ARBA" id="ARBA00022917"/>
    </source>
</evidence>
<sequence length="199" mass="22619">MPEITVDMIKELRTRTGAGMMDCKRALEETSGDMEKAIDYLRKKGLAQAAKKASRSAEEGVIEAYIHHNARVGVLLELKCETDFVARTDQFKELAREIAMHIAWANPQYISKEDVPREEVEREENIEKERARAEGKPEAVLDKIVQGRLSKFYERVCLLEQPFIKDGSRKVRDIIAEKIAVLGENIVVGRFARFELGGQ</sequence>
<organism evidence="10">
    <name type="scientific">Candidatus Fermentithermobacillus carboniphilus</name>
    <dbReference type="NCBI Taxonomy" id="3085328"/>
    <lineage>
        <taxon>Bacteria</taxon>
        <taxon>Bacillati</taxon>
        <taxon>Bacillota</taxon>
        <taxon>Candidatus Fermentithermobacillia</taxon>
        <taxon>Candidatus Fermentithermobacillales</taxon>
        <taxon>Candidatus Fermentithermobacillaceae</taxon>
        <taxon>Candidatus Fermentithermobacillus</taxon>
    </lineage>
</organism>
<comment type="similarity">
    <text evidence="1 6 7">Belongs to the EF-Ts family.</text>
</comment>
<dbReference type="SUPFAM" id="SSF46934">
    <property type="entry name" value="UBA-like"/>
    <property type="match status" value="1"/>
</dbReference>
<evidence type="ECO:0000313" key="10">
    <source>
        <dbReference type="EMBL" id="QUL98615.1"/>
    </source>
</evidence>
<dbReference type="PROSITE" id="PS01126">
    <property type="entry name" value="EF_TS_1"/>
    <property type="match status" value="1"/>
</dbReference>
<proteinExistence type="inferred from homology"/>
<dbReference type="SUPFAM" id="SSF54713">
    <property type="entry name" value="Elongation factor Ts (EF-Ts), dimerisation domain"/>
    <property type="match status" value="1"/>
</dbReference>
<evidence type="ECO:0000259" key="9">
    <source>
        <dbReference type="Pfam" id="PF00889"/>
    </source>
</evidence>
<evidence type="ECO:0000256" key="1">
    <source>
        <dbReference type="ARBA" id="ARBA00005532"/>
    </source>
</evidence>
<keyword evidence="4 6" id="KW-0648">Protein biosynthesis</keyword>
<evidence type="ECO:0000256" key="6">
    <source>
        <dbReference type="HAMAP-Rule" id="MF_00050"/>
    </source>
</evidence>
<dbReference type="InterPro" id="IPR014039">
    <property type="entry name" value="Transl_elong_EFTs/EF1B_dimer"/>
</dbReference>
<dbReference type="HAMAP" id="MF_00050">
    <property type="entry name" value="EF_Ts"/>
    <property type="match status" value="1"/>
</dbReference>
<evidence type="ECO:0000256" key="3">
    <source>
        <dbReference type="ARBA" id="ARBA00022768"/>
    </source>
</evidence>
<dbReference type="Gene3D" id="3.30.479.20">
    <property type="entry name" value="Elongation factor Ts, dimerisation domain"/>
    <property type="match status" value="1"/>
</dbReference>
<dbReference type="PANTHER" id="PTHR11741:SF0">
    <property type="entry name" value="ELONGATION FACTOR TS, MITOCHONDRIAL"/>
    <property type="match status" value="1"/>
</dbReference>
<gene>
    <name evidence="6 10" type="primary">tsf</name>
    <name evidence="10" type="ORF">IMF26_00500</name>
</gene>
<dbReference type="InterPro" id="IPR009060">
    <property type="entry name" value="UBA-like_sf"/>
</dbReference>
<dbReference type="FunFam" id="1.10.8.10:FF:000001">
    <property type="entry name" value="Elongation factor Ts"/>
    <property type="match status" value="1"/>
</dbReference>
<dbReference type="FunFam" id="1.10.286.20:FF:000001">
    <property type="entry name" value="Elongation factor Ts"/>
    <property type="match status" value="1"/>
</dbReference>
<dbReference type="InterPro" id="IPR001816">
    <property type="entry name" value="Transl_elong_EFTs/EF1B"/>
</dbReference>
<keyword evidence="3 6" id="KW-0251">Elongation factor</keyword>
<dbReference type="GO" id="GO:0003746">
    <property type="term" value="F:translation elongation factor activity"/>
    <property type="evidence" value="ECO:0007669"/>
    <property type="project" value="UniProtKB-UniRule"/>
</dbReference>
<dbReference type="InterPro" id="IPR018101">
    <property type="entry name" value="Transl_elong_Ts_CS"/>
</dbReference>
<dbReference type="EMBL" id="CP062796">
    <property type="protein sequence ID" value="QUL98615.1"/>
    <property type="molecule type" value="Genomic_DNA"/>
</dbReference>
<protein>
    <recommendedName>
        <fullName evidence="2 6">Elongation factor Ts</fullName>
        <shortName evidence="6">EF-Ts</shortName>
    </recommendedName>
</protein>
<dbReference type="Gene3D" id="1.10.8.10">
    <property type="entry name" value="DNA helicase RuvA subunit, C-terminal domain"/>
    <property type="match status" value="1"/>
</dbReference>
<dbReference type="Gene3D" id="1.10.286.20">
    <property type="match status" value="1"/>
</dbReference>
<feature type="region of interest" description="Involved in Mg(2+) ion dislocation from EF-Tu" evidence="6">
    <location>
        <begin position="82"/>
        <end position="85"/>
    </location>
</feature>
<comment type="function">
    <text evidence="5 6 7">Associates with the EF-Tu.GDP complex and induces the exchange of GDP to GTP. It remains bound to the aminoacyl-tRNA.EF-Tu.GTP complex up to the GTP hydrolysis stage on the ribosome.</text>
</comment>
<reference evidence="10" key="2">
    <citation type="journal article" date="2023" name="Biology">
        <title>Prokaryotic Life Associated with Coal-Fire Gas Vents Revealed by Metagenomics.</title>
        <authorList>
            <person name="Kadnikov V.V."/>
            <person name="Mardanov A.V."/>
            <person name="Beletsky A.V."/>
            <person name="Karnachuk O.V."/>
            <person name="Ravin N.V."/>
        </authorList>
    </citation>
    <scope>NUCLEOTIDE SEQUENCE</scope>
    <source>
        <strain evidence="10">Bu02</strain>
    </source>
</reference>
<evidence type="ECO:0000256" key="2">
    <source>
        <dbReference type="ARBA" id="ARBA00016956"/>
    </source>
</evidence>
<comment type="subcellular location">
    <subcellularLocation>
        <location evidence="6 8">Cytoplasm</location>
    </subcellularLocation>
</comment>
<reference evidence="10" key="1">
    <citation type="submission" date="2020-10" db="EMBL/GenBank/DDBJ databases">
        <authorList>
            <person name="Kadnikov V."/>
            <person name="Beletsky A.V."/>
            <person name="Mardanov A.V."/>
            <person name="Karnachuk O.V."/>
            <person name="Ravin N.V."/>
        </authorList>
    </citation>
    <scope>NUCLEOTIDE SEQUENCE</scope>
    <source>
        <strain evidence="10">Bu02</strain>
    </source>
</reference>
<dbReference type="GO" id="GO:0005737">
    <property type="term" value="C:cytoplasm"/>
    <property type="evidence" value="ECO:0007669"/>
    <property type="project" value="UniProtKB-SubCell"/>
</dbReference>
<name>A0AAT9LBU9_9FIRM</name>
<dbReference type="InterPro" id="IPR036402">
    <property type="entry name" value="EF-Ts_dimer_sf"/>
</dbReference>
<dbReference type="PROSITE" id="PS01127">
    <property type="entry name" value="EF_TS_2"/>
    <property type="match status" value="1"/>
</dbReference>